<dbReference type="RefSeq" id="WP_374425457.1">
    <property type="nucleotide sequence ID" value="NZ_JBHRXJ010000002.1"/>
</dbReference>
<dbReference type="InterPro" id="IPR002569">
    <property type="entry name" value="Met_Sox_Rdtase_MsrA_dom"/>
</dbReference>
<feature type="domain" description="Peptide methionine sulphoxide reductase MsrA" evidence="5">
    <location>
        <begin position="6"/>
        <end position="141"/>
    </location>
</feature>
<sequence>MKQQRAGFGGGCHWCTEAVFQSLRGVLEVSQGFIASDAPHDSFSEAVAVTWDPAVIAFEDLIAVHLATHSSSSRHKMRGKYRSAVYVHDTADGADARRIIDAIAEQTDSSFVTEILPFRAFKASDARFRDYYTRNREGPFCDAYIEPKLAMLRQRFAALQAGAATKV</sequence>
<name>A0ABV7QZX7_9RHOB</name>
<dbReference type="Gene3D" id="3.30.1060.10">
    <property type="entry name" value="Peptide methionine sulphoxide reductase MsrA"/>
    <property type="match status" value="1"/>
</dbReference>
<dbReference type="SUPFAM" id="SSF55068">
    <property type="entry name" value="Peptide methionine sulfoxide reductase"/>
    <property type="match status" value="1"/>
</dbReference>
<dbReference type="Proteomes" id="UP001595721">
    <property type="component" value="Unassembled WGS sequence"/>
</dbReference>
<dbReference type="PANTHER" id="PTHR43774">
    <property type="entry name" value="PEPTIDE METHIONINE SULFOXIDE REDUCTASE"/>
    <property type="match status" value="1"/>
</dbReference>
<dbReference type="GO" id="GO:0008113">
    <property type="term" value="F:peptide-methionine (S)-S-oxide reductase activity"/>
    <property type="evidence" value="ECO:0007669"/>
    <property type="project" value="UniProtKB-EC"/>
</dbReference>
<keyword evidence="2 6" id="KW-0560">Oxidoreductase</keyword>
<protein>
    <recommendedName>
        <fullName evidence="1">peptide-methionine (S)-S-oxide reductase</fullName>
        <ecNumber evidence="1">1.8.4.11</ecNumber>
    </recommendedName>
</protein>
<evidence type="ECO:0000313" key="7">
    <source>
        <dbReference type="Proteomes" id="UP001595721"/>
    </source>
</evidence>
<evidence type="ECO:0000256" key="3">
    <source>
        <dbReference type="ARBA" id="ARBA00047806"/>
    </source>
</evidence>
<evidence type="ECO:0000259" key="5">
    <source>
        <dbReference type="Pfam" id="PF01625"/>
    </source>
</evidence>
<reference evidence="7" key="1">
    <citation type="journal article" date="2019" name="Int. J. Syst. Evol. Microbiol.">
        <title>The Global Catalogue of Microorganisms (GCM) 10K type strain sequencing project: providing services to taxonomists for standard genome sequencing and annotation.</title>
        <authorList>
            <consortium name="The Broad Institute Genomics Platform"/>
            <consortium name="The Broad Institute Genome Sequencing Center for Infectious Disease"/>
            <person name="Wu L."/>
            <person name="Ma J."/>
        </authorList>
    </citation>
    <scope>NUCLEOTIDE SEQUENCE [LARGE SCALE GENOMIC DNA]</scope>
    <source>
        <strain evidence="7">KCTC 42899</strain>
    </source>
</reference>
<comment type="catalytic activity">
    <reaction evidence="4">
        <text>[thioredoxin]-disulfide + L-methionine + H2O = L-methionine (S)-S-oxide + [thioredoxin]-dithiol</text>
        <dbReference type="Rhea" id="RHEA:19993"/>
        <dbReference type="Rhea" id="RHEA-COMP:10698"/>
        <dbReference type="Rhea" id="RHEA-COMP:10700"/>
        <dbReference type="ChEBI" id="CHEBI:15377"/>
        <dbReference type="ChEBI" id="CHEBI:29950"/>
        <dbReference type="ChEBI" id="CHEBI:50058"/>
        <dbReference type="ChEBI" id="CHEBI:57844"/>
        <dbReference type="ChEBI" id="CHEBI:58772"/>
        <dbReference type="EC" id="1.8.4.11"/>
    </reaction>
</comment>
<evidence type="ECO:0000256" key="2">
    <source>
        <dbReference type="ARBA" id="ARBA00023002"/>
    </source>
</evidence>
<keyword evidence="7" id="KW-1185">Reference proteome</keyword>
<dbReference type="EMBL" id="JBHRXJ010000002">
    <property type="protein sequence ID" value="MFC3527370.1"/>
    <property type="molecule type" value="Genomic_DNA"/>
</dbReference>
<proteinExistence type="predicted"/>
<evidence type="ECO:0000256" key="4">
    <source>
        <dbReference type="ARBA" id="ARBA00048782"/>
    </source>
</evidence>
<dbReference type="PANTHER" id="PTHR43774:SF1">
    <property type="entry name" value="PEPTIDE METHIONINE SULFOXIDE REDUCTASE MSRA 2"/>
    <property type="match status" value="1"/>
</dbReference>
<dbReference type="InterPro" id="IPR036509">
    <property type="entry name" value="Met_Sox_Rdtase_MsrA_sf"/>
</dbReference>
<accession>A0ABV7QZX7</accession>
<evidence type="ECO:0000313" key="6">
    <source>
        <dbReference type="EMBL" id="MFC3527370.1"/>
    </source>
</evidence>
<evidence type="ECO:0000256" key="1">
    <source>
        <dbReference type="ARBA" id="ARBA00012502"/>
    </source>
</evidence>
<comment type="caution">
    <text evidence="6">The sequence shown here is derived from an EMBL/GenBank/DDBJ whole genome shotgun (WGS) entry which is preliminary data.</text>
</comment>
<dbReference type="Pfam" id="PF01625">
    <property type="entry name" value="PMSR"/>
    <property type="match status" value="1"/>
</dbReference>
<comment type="catalytic activity">
    <reaction evidence="3">
        <text>L-methionyl-[protein] + [thioredoxin]-disulfide + H2O = L-methionyl-(S)-S-oxide-[protein] + [thioredoxin]-dithiol</text>
        <dbReference type="Rhea" id="RHEA:14217"/>
        <dbReference type="Rhea" id="RHEA-COMP:10698"/>
        <dbReference type="Rhea" id="RHEA-COMP:10700"/>
        <dbReference type="Rhea" id="RHEA-COMP:12313"/>
        <dbReference type="Rhea" id="RHEA-COMP:12315"/>
        <dbReference type="ChEBI" id="CHEBI:15377"/>
        <dbReference type="ChEBI" id="CHEBI:16044"/>
        <dbReference type="ChEBI" id="CHEBI:29950"/>
        <dbReference type="ChEBI" id="CHEBI:44120"/>
        <dbReference type="ChEBI" id="CHEBI:50058"/>
        <dbReference type="EC" id="1.8.4.11"/>
    </reaction>
</comment>
<dbReference type="EC" id="1.8.4.11" evidence="1"/>
<gene>
    <name evidence="6" type="ORF">ACFOMH_04225</name>
</gene>
<organism evidence="6 7">
    <name type="scientific">Paracoccus mangrovi</name>
    <dbReference type="NCBI Taxonomy" id="1715645"/>
    <lineage>
        <taxon>Bacteria</taxon>
        <taxon>Pseudomonadati</taxon>
        <taxon>Pseudomonadota</taxon>
        <taxon>Alphaproteobacteria</taxon>
        <taxon>Rhodobacterales</taxon>
        <taxon>Paracoccaceae</taxon>
        <taxon>Paracoccus</taxon>
    </lineage>
</organism>